<keyword evidence="3" id="KW-1185">Reference proteome</keyword>
<feature type="compositionally biased region" description="Basic and acidic residues" evidence="1">
    <location>
        <begin position="1"/>
        <end position="17"/>
    </location>
</feature>
<dbReference type="Proteomes" id="UP000299084">
    <property type="component" value="Unassembled WGS sequence"/>
</dbReference>
<proteinExistence type="predicted"/>
<comment type="caution">
    <text evidence="2">The sequence shown here is derived from an EMBL/GenBank/DDBJ whole genome shotgun (WGS) entry which is preliminary data.</text>
</comment>
<reference evidence="2 3" key="1">
    <citation type="journal article" date="2019" name="Mol. Ecol. Resour.">
        <title>Improving Illumina assemblies with Hi-C and long reads: an example with the North African dromedary.</title>
        <authorList>
            <person name="Elbers J.P."/>
            <person name="Rogers M.F."/>
            <person name="Perelman P.L."/>
            <person name="Proskuryakova A.A."/>
            <person name="Serdyukova N.A."/>
            <person name="Johnson W.E."/>
            <person name="Horin P."/>
            <person name="Corander J."/>
            <person name="Murphy D."/>
            <person name="Burger P.A."/>
        </authorList>
    </citation>
    <scope>NUCLEOTIDE SEQUENCE [LARGE SCALE GENOMIC DNA]</scope>
    <source>
        <strain evidence="2">Drom800</strain>
        <tissue evidence="2">Blood</tissue>
    </source>
</reference>
<evidence type="ECO:0000313" key="2">
    <source>
        <dbReference type="EMBL" id="KAB1253865.1"/>
    </source>
</evidence>
<protein>
    <submittedName>
        <fullName evidence="2">Ankyrin repeat domain-containing protein 26</fullName>
    </submittedName>
</protein>
<sequence length="66" mass="7805">MHKKLENNTARVVKEATPKLQSESYRTPRGSSKESRLIDDMLLNACKEYEEVLKRKYLLYDVTEEQ</sequence>
<feature type="region of interest" description="Disordered" evidence="1">
    <location>
        <begin position="1"/>
        <end position="34"/>
    </location>
</feature>
<evidence type="ECO:0000313" key="3">
    <source>
        <dbReference type="Proteomes" id="UP000299084"/>
    </source>
</evidence>
<name>A0A5N4C4M5_CAMDR</name>
<dbReference type="EMBL" id="JWIN03000035">
    <property type="protein sequence ID" value="KAB1253865.1"/>
    <property type="molecule type" value="Genomic_DNA"/>
</dbReference>
<accession>A0A5N4C4M5</accession>
<gene>
    <name evidence="2" type="ORF">Cadr_000026855</name>
</gene>
<dbReference type="AlphaFoldDB" id="A0A5N4C4M5"/>
<evidence type="ECO:0000256" key="1">
    <source>
        <dbReference type="SAM" id="MobiDB-lite"/>
    </source>
</evidence>
<organism evidence="2 3">
    <name type="scientific">Camelus dromedarius</name>
    <name type="common">Dromedary</name>
    <name type="synonym">Arabian camel</name>
    <dbReference type="NCBI Taxonomy" id="9838"/>
    <lineage>
        <taxon>Eukaryota</taxon>
        <taxon>Metazoa</taxon>
        <taxon>Chordata</taxon>
        <taxon>Craniata</taxon>
        <taxon>Vertebrata</taxon>
        <taxon>Euteleostomi</taxon>
        <taxon>Mammalia</taxon>
        <taxon>Eutheria</taxon>
        <taxon>Laurasiatheria</taxon>
        <taxon>Artiodactyla</taxon>
        <taxon>Tylopoda</taxon>
        <taxon>Camelidae</taxon>
        <taxon>Camelus</taxon>
    </lineage>
</organism>